<evidence type="ECO:0000256" key="6">
    <source>
        <dbReference type="SAM" id="Phobius"/>
    </source>
</evidence>
<feature type="transmembrane region" description="Helical" evidence="6">
    <location>
        <begin position="46"/>
        <end position="68"/>
    </location>
</feature>
<reference evidence="7 8" key="1">
    <citation type="journal article" date="2014" name="Int. J. Syst. Evol. Microbiol.">
        <title>Complete genome sequence of Corynebacterium casei LMG S-19264T (=DSM 44701T), isolated from a smear-ripened cheese.</title>
        <authorList>
            <consortium name="US DOE Joint Genome Institute (JGI-PGF)"/>
            <person name="Walter F."/>
            <person name="Albersmeier A."/>
            <person name="Kalinowski J."/>
            <person name="Ruckert C."/>
        </authorList>
    </citation>
    <scope>NUCLEOTIDE SEQUENCE [LARGE SCALE GENOMIC DNA]</scope>
    <source>
        <strain evidence="7 8">KCTC 19473</strain>
    </source>
</reference>
<organism evidence="7 8">
    <name type="scientific">Nocardiopsis kunsanensis</name>
    <dbReference type="NCBI Taxonomy" id="141693"/>
    <lineage>
        <taxon>Bacteria</taxon>
        <taxon>Bacillati</taxon>
        <taxon>Actinomycetota</taxon>
        <taxon>Actinomycetes</taxon>
        <taxon>Streptosporangiales</taxon>
        <taxon>Nocardiopsidaceae</taxon>
        <taxon>Nocardiopsis</taxon>
    </lineage>
</organism>
<dbReference type="InterPro" id="IPR019109">
    <property type="entry name" value="MamF_MmsF"/>
</dbReference>
<feature type="compositionally biased region" description="Pro residues" evidence="5">
    <location>
        <begin position="1"/>
        <end position="17"/>
    </location>
</feature>
<feature type="transmembrane region" description="Helical" evidence="6">
    <location>
        <begin position="115"/>
        <end position="135"/>
    </location>
</feature>
<evidence type="ECO:0000256" key="3">
    <source>
        <dbReference type="ARBA" id="ARBA00022989"/>
    </source>
</evidence>
<dbReference type="EMBL" id="BMXL01000001">
    <property type="protein sequence ID" value="GHD14575.1"/>
    <property type="molecule type" value="Genomic_DNA"/>
</dbReference>
<comment type="subcellular location">
    <subcellularLocation>
        <location evidence="1">Membrane</location>
        <topology evidence="1">Multi-pass membrane protein</topology>
    </subcellularLocation>
</comment>
<accession>A0A918X5X8</accession>
<evidence type="ECO:0000256" key="4">
    <source>
        <dbReference type="ARBA" id="ARBA00023136"/>
    </source>
</evidence>
<name>A0A918X5X8_9ACTN</name>
<evidence type="ECO:0000313" key="8">
    <source>
        <dbReference type="Proteomes" id="UP000654947"/>
    </source>
</evidence>
<dbReference type="Proteomes" id="UP000654947">
    <property type="component" value="Unassembled WGS sequence"/>
</dbReference>
<gene>
    <name evidence="7" type="ORF">GCM10007147_00750</name>
</gene>
<evidence type="ECO:0000256" key="2">
    <source>
        <dbReference type="ARBA" id="ARBA00022692"/>
    </source>
</evidence>
<feature type="transmembrane region" description="Helical" evidence="6">
    <location>
        <begin position="89"/>
        <end position="109"/>
    </location>
</feature>
<comment type="caution">
    <text evidence="7">The sequence shown here is derived from an EMBL/GenBank/DDBJ whole genome shotgun (WGS) entry which is preliminary data.</text>
</comment>
<keyword evidence="2 6" id="KW-0812">Transmembrane</keyword>
<keyword evidence="3 6" id="KW-1133">Transmembrane helix</keyword>
<evidence type="ECO:0008006" key="9">
    <source>
        <dbReference type="Google" id="ProtNLM"/>
    </source>
</evidence>
<evidence type="ECO:0000256" key="1">
    <source>
        <dbReference type="ARBA" id="ARBA00004141"/>
    </source>
</evidence>
<dbReference type="Pfam" id="PF09685">
    <property type="entry name" value="MamF_MmsF"/>
    <property type="match status" value="1"/>
</dbReference>
<protein>
    <recommendedName>
        <fullName evidence="9">DUF4870 domain-containing protein</fullName>
    </recommendedName>
</protein>
<evidence type="ECO:0000313" key="7">
    <source>
        <dbReference type="EMBL" id="GHD14575.1"/>
    </source>
</evidence>
<feature type="region of interest" description="Disordered" evidence="5">
    <location>
        <begin position="1"/>
        <end position="35"/>
    </location>
</feature>
<evidence type="ECO:0000256" key="5">
    <source>
        <dbReference type="SAM" id="MobiDB-lite"/>
    </source>
</evidence>
<dbReference type="AlphaFoldDB" id="A0A918X5X8"/>
<sequence>MPPQPGYGQQPPQPGPYGGPDQGIHGQPGAPAQQAPGSGNDVLVGMLAHLSGFILACVGWLPPLAIHLAKRKQSAFVRHHSSEAANFQFTLLIPYIIALATFISLGIFFPTLSWIGSALFALIWIVAIVFGVLAATSANKGHWYRYPLSIRLLK</sequence>
<keyword evidence="8" id="KW-1185">Reference proteome</keyword>
<keyword evidence="4 6" id="KW-0472">Membrane</keyword>
<proteinExistence type="predicted"/>